<evidence type="ECO:0000256" key="2">
    <source>
        <dbReference type="ARBA" id="ARBA00008163"/>
    </source>
</evidence>
<dbReference type="RefSeq" id="WP_306760448.1">
    <property type="nucleotide sequence ID" value="NZ_CP118224.1"/>
</dbReference>
<dbReference type="PANTHER" id="PTHR35093">
    <property type="entry name" value="OUTER MEMBRANE PROTEIN NMB0088-RELATED"/>
    <property type="match status" value="1"/>
</dbReference>
<protein>
    <submittedName>
        <fullName evidence="9">Outer membrane protein transport protein</fullName>
    </submittedName>
</protein>
<keyword evidence="7" id="KW-0998">Cell outer membrane</keyword>
<comment type="subcellular location">
    <subcellularLocation>
        <location evidence="1">Cell outer membrane</location>
        <topology evidence="1">Multi-pass membrane protein</topology>
    </subcellularLocation>
</comment>
<gene>
    <name evidence="9" type="ORF">PU634_08890</name>
</gene>
<evidence type="ECO:0000256" key="6">
    <source>
        <dbReference type="ARBA" id="ARBA00023136"/>
    </source>
</evidence>
<dbReference type="GO" id="GO:0009279">
    <property type="term" value="C:cell outer membrane"/>
    <property type="evidence" value="ECO:0007669"/>
    <property type="project" value="UniProtKB-SubCell"/>
</dbReference>
<feature type="signal peptide" evidence="8">
    <location>
        <begin position="1"/>
        <end position="18"/>
    </location>
</feature>
<proteinExistence type="inferred from homology"/>
<dbReference type="AlphaFoldDB" id="A0AA50KLH4"/>
<sequence length="435" mass="46414">MSKKTLTLSVLTASIALATGQVQSAAFQLAEQSTSGLGRAYAGEGAAADNAAVLGRNPAAMTLFDRPALSAGAVYVNPEIDVEGKPTQQQAAGASQAGLPTQSSDIADDALVPFFYYVQPINGQWAAGIGAFTNYGLSTSYQDNHYAGPVAGKTALTTLNLNPSLAYRVNDHLSLGAGFNAVYADAELIRHKGIASLQPLPAGFGGNATDELVRLAGDDWGYGWNIGLLLEADSDNRWALSYRSEIDLTLEGQYSSALPNGVPWGPNNPAGTGGNAIPGKLDLTLPAIAELSGFHQVNSQWALHYGLMWTEWSSFEELRALGSDGNTLFQKDEKFRNSWRVSAGVTHFMNDQWTLRGGLAYDQSPVPAATRSISIPDVDRTWYTLGAGYALNARLSLDAALAFLKGGQVEVNEMPYRFTSGGDAWLMGLQLNYRF</sequence>
<evidence type="ECO:0000256" key="4">
    <source>
        <dbReference type="ARBA" id="ARBA00022692"/>
    </source>
</evidence>
<evidence type="ECO:0000256" key="5">
    <source>
        <dbReference type="ARBA" id="ARBA00022729"/>
    </source>
</evidence>
<dbReference type="PANTHER" id="PTHR35093:SF3">
    <property type="entry name" value="LONG-CHAIN FATTY ACID TRANSPORT PROTEIN"/>
    <property type="match status" value="1"/>
</dbReference>
<dbReference type="KEGG" id="ope:PU634_08890"/>
<reference evidence="9 10" key="1">
    <citation type="submission" date="2023-02" db="EMBL/GenBank/DDBJ databases">
        <title>Complete genome sequence of a novel bacterium Oceanimonas sp. NTOU-MSR1 isolated from marine coast sediment.</title>
        <authorList>
            <person name="Yang H.-T."/>
            <person name="Chen Y.-L."/>
            <person name="Ho Y.-N."/>
        </authorList>
    </citation>
    <scope>NUCLEOTIDE SEQUENCE [LARGE SCALE GENOMIC DNA]</scope>
    <source>
        <strain evidence="9 10">NTOU-MSR1</strain>
    </source>
</reference>
<dbReference type="Pfam" id="PF03349">
    <property type="entry name" value="Toluene_X"/>
    <property type="match status" value="1"/>
</dbReference>
<keyword evidence="4" id="KW-0812">Transmembrane</keyword>
<dbReference type="Gene3D" id="2.40.160.60">
    <property type="entry name" value="Outer membrane protein transport protein (OMPP1/FadL/TodX)"/>
    <property type="match status" value="1"/>
</dbReference>
<keyword evidence="10" id="KW-1185">Reference proteome</keyword>
<comment type="similarity">
    <text evidence="2">Belongs to the OmpP1/FadL family.</text>
</comment>
<keyword evidence="3" id="KW-1134">Transmembrane beta strand</keyword>
<accession>A0AA50KLH4</accession>
<keyword evidence="6" id="KW-0472">Membrane</keyword>
<evidence type="ECO:0000256" key="3">
    <source>
        <dbReference type="ARBA" id="ARBA00022452"/>
    </source>
</evidence>
<dbReference type="Proteomes" id="UP001223802">
    <property type="component" value="Chromosome"/>
</dbReference>
<feature type="chain" id="PRO_5041390238" evidence="8">
    <location>
        <begin position="19"/>
        <end position="435"/>
    </location>
</feature>
<evidence type="ECO:0000256" key="8">
    <source>
        <dbReference type="SAM" id="SignalP"/>
    </source>
</evidence>
<keyword evidence="5 8" id="KW-0732">Signal</keyword>
<organism evidence="9 10">
    <name type="scientific">Oceanimonas pelagia</name>
    <dbReference type="NCBI Taxonomy" id="3028314"/>
    <lineage>
        <taxon>Bacteria</taxon>
        <taxon>Pseudomonadati</taxon>
        <taxon>Pseudomonadota</taxon>
        <taxon>Gammaproteobacteria</taxon>
        <taxon>Aeromonadales</taxon>
        <taxon>Aeromonadaceae</taxon>
        <taxon>Oceanimonas</taxon>
    </lineage>
</organism>
<evidence type="ECO:0000256" key="7">
    <source>
        <dbReference type="ARBA" id="ARBA00023237"/>
    </source>
</evidence>
<dbReference type="GO" id="GO:0015483">
    <property type="term" value="F:long-chain fatty acid transporting porin activity"/>
    <property type="evidence" value="ECO:0007669"/>
    <property type="project" value="TreeGrafter"/>
</dbReference>
<dbReference type="SUPFAM" id="SSF56935">
    <property type="entry name" value="Porins"/>
    <property type="match status" value="1"/>
</dbReference>
<dbReference type="InterPro" id="IPR005017">
    <property type="entry name" value="OMPP1/FadL/TodX"/>
</dbReference>
<evidence type="ECO:0000313" key="10">
    <source>
        <dbReference type="Proteomes" id="UP001223802"/>
    </source>
</evidence>
<dbReference type="EMBL" id="CP118224">
    <property type="protein sequence ID" value="WMC09246.1"/>
    <property type="molecule type" value="Genomic_DNA"/>
</dbReference>
<evidence type="ECO:0000313" key="9">
    <source>
        <dbReference type="EMBL" id="WMC09246.1"/>
    </source>
</evidence>
<evidence type="ECO:0000256" key="1">
    <source>
        <dbReference type="ARBA" id="ARBA00004571"/>
    </source>
</evidence>
<name>A0AA50KLH4_9GAMM</name>